<sequence>MKKQVALLAAVTLLGGCATYTLNLLPRGAGGMAHGVAKQIDKSVRITIGGREYQGKYAYIQGGTFTLATGFAGGQTATASGMGVSAVGNGNVLAESSDGHNLRCVFSFSGWSQQGNGTCLTDDGTFYDLQITR</sequence>
<evidence type="ECO:0000313" key="2">
    <source>
        <dbReference type="Proteomes" id="UP000054893"/>
    </source>
</evidence>
<dbReference type="RefSeq" id="WP_244163906.1">
    <property type="nucleotide sequence ID" value="NZ_FCOC02000001.1"/>
</dbReference>
<evidence type="ECO:0008006" key="3">
    <source>
        <dbReference type="Google" id="ProtNLM"/>
    </source>
</evidence>
<dbReference type="PROSITE" id="PS51257">
    <property type="entry name" value="PROKAR_LIPOPROTEIN"/>
    <property type="match status" value="1"/>
</dbReference>
<evidence type="ECO:0000313" key="1">
    <source>
        <dbReference type="EMBL" id="SAL12094.1"/>
    </source>
</evidence>
<name>A0A158EX16_CABSO</name>
<proteinExistence type="predicted"/>
<accession>A0A158EX16</accession>
<dbReference type="AlphaFoldDB" id="A0A158EX16"/>
<dbReference type="Proteomes" id="UP000054893">
    <property type="component" value="Unassembled WGS sequence"/>
</dbReference>
<dbReference type="EMBL" id="FCOC02000001">
    <property type="protein sequence ID" value="SAL12094.1"/>
    <property type="molecule type" value="Genomic_DNA"/>
</dbReference>
<reference evidence="1 2" key="1">
    <citation type="submission" date="2016-01" db="EMBL/GenBank/DDBJ databases">
        <authorList>
            <person name="Oliw E.H."/>
        </authorList>
    </citation>
    <scope>NUCLEOTIDE SEQUENCE [LARGE SCALE GENOMIC DNA]</scope>
    <source>
        <strain evidence="1">LMG 22029</strain>
    </source>
</reference>
<organism evidence="1 2">
    <name type="scientific">Caballeronia sordidicola</name>
    <name type="common">Burkholderia sordidicola</name>
    <dbReference type="NCBI Taxonomy" id="196367"/>
    <lineage>
        <taxon>Bacteria</taxon>
        <taxon>Pseudomonadati</taxon>
        <taxon>Pseudomonadota</taxon>
        <taxon>Betaproteobacteria</taxon>
        <taxon>Burkholderiales</taxon>
        <taxon>Burkholderiaceae</taxon>
        <taxon>Caballeronia</taxon>
    </lineage>
</organism>
<protein>
    <recommendedName>
        <fullName evidence="3">Outer membrane lipoprotein</fullName>
    </recommendedName>
</protein>
<gene>
    <name evidence="1" type="ORF">AWB64_00475</name>
</gene>